<organism evidence="2 3">
    <name type="scientific">Microbaculum marinisediminis</name>
    <dbReference type="NCBI Taxonomy" id="2931392"/>
    <lineage>
        <taxon>Bacteria</taxon>
        <taxon>Pseudomonadati</taxon>
        <taxon>Pseudomonadota</taxon>
        <taxon>Alphaproteobacteria</taxon>
        <taxon>Hyphomicrobiales</taxon>
        <taxon>Tepidamorphaceae</taxon>
        <taxon>Microbaculum</taxon>
    </lineage>
</organism>
<protein>
    <submittedName>
        <fullName evidence="2">Acetoacetate decarboxylase family protein</fullName>
    </submittedName>
</protein>
<feature type="region of interest" description="Disordered" evidence="1">
    <location>
        <begin position="9"/>
        <end position="31"/>
    </location>
</feature>
<dbReference type="InterPro" id="IPR023375">
    <property type="entry name" value="ADC_dom_sf"/>
</dbReference>
<dbReference type="AlphaFoldDB" id="A0AAW5R626"/>
<dbReference type="Pfam" id="PF06314">
    <property type="entry name" value="ADC"/>
    <property type="match status" value="1"/>
</dbReference>
<sequence length="270" mass="29800">MTQGTIFRMPYGFGPMPGPRQGPDGKPHDWTTGPRSYTASVRFLSTRDALEPLLPPGFYLDGDPEVEVRYTELTELAWLAGRGYRLLGVYLKAGYRGQRDTARGQFLSVLWENLADPILSGREELGYAKLPAEISAPRRVGRTAEVTASWMGFPFFRMSLEGIEDAAQAPAAPPPSDGVLHYKYIPRTGALDEADCAYACLSPNVATHRRVVATQTATATFAFVRANWEQMPTQFHIVSRLAELPILDTLPARIETAIGASDLGNQRRLE</sequence>
<dbReference type="Proteomes" id="UP001320898">
    <property type="component" value="Unassembled WGS sequence"/>
</dbReference>
<accession>A0AAW5R626</accession>
<gene>
    <name evidence="2" type="ORF">MUB46_19050</name>
</gene>
<name>A0AAW5R626_9HYPH</name>
<dbReference type="RefSeq" id="WP_261617549.1">
    <property type="nucleotide sequence ID" value="NZ_JALIDZ010000009.1"/>
</dbReference>
<evidence type="ECO:0000256" key="1">
    <source>
        <dbReference type="SAM" id="MobiDB-lite"/>
    </source>
</evidence>
<comment type="caution">
    <text evidence="2">The sequence shown here is derived from an EMBL/GenBank/DDBJ whole genome shotgun (WGS) entry which is preliminary data.</text>
</comment>
<keyword evidence="3" id="KW-1185">Reference proteome</keyword>
<dbReference type="InterPro" id="IPR010451">
    <property type="entry name" value="Acetoacetate_decarboxylase"/>
</dbReference>
<evidence type="ECO:0000313" key="3">
    <source>
        <dbReference type="Proteomes" id="UP001320898"/>
    </source>
</evidence>
<dbReference type="EMBL" id="JALIDZ010000009">
    <property type="protein sequence ID" value="MCT8973970.1"/>
    <property type="molecule type" value="Genomic_DNA"/>
</dbReference>
<proteinExistence type="predicted"/>
<dbReference type="Gene3D" id="2.40.400.10">
    <property type="entry name" value="Acetoacetate decarboxylase-like"/>
    <property type="match status" value="1"/>
</dbReference>
<evidence type="ECO:0000313" key="2">
    <source>
        <dbReference type="EMBL" id="MCT8973970.1"/>
    </source>
</evidence>
<reference evidence="2 3" key="1">
    <citation type="submission" date="2022-04" db="EMBL/GenBank/DDBJ databases">
        <authorList>
            <person name="Ye Y.-Q."/>
            <person name="Du Z.-J."/>
        </authorList>
    </citation>
    <scope>NUCLEOTIDE SEQUENCE [LARGE SCALE GENOMIC DNA]</scope>
    <source>
        <strain evidence="2 3">A6E488</strain>
    </source>
</reference>
<dbReference type="SUPFAM" id="SSF160104">
    <property type="entry name" value="Acetoacetate decarboxylase-like"/>
    <property type="match status" value="1"/>
</dbReference>
<dbReference type="GO" id="GO:0016829">
    <property type="term" value="F:lyase activity"/>
    <property type="evidence" value="ECO:0007669"/>
    <property type="project" value="InterPro"/>
</dbReference>